<dbReference type="EMBL" id="CP017707">
    <property type="protein sequence ID" value="AOZ49188.1"/>
    <property type="molecule type" value="Genomic_DNA"/>
</dbReference>
<dbReference type="PANTHER" id="PTHR30579:SF2">
    <property type="entry name" value="HTH-TYPE TRANSCRIPTIONAL REGULATOR ARGP"/>
    <property type="match status" value="1"/>
</dbReference>
<dbReference type="InterPro" id="IPR017685">
    <property type="entry name" value="ArgP"/>
</dbReference>
<dbReference type="NCBIfam" id="NF002964">
    <property type="entry name" value="PRK03635.1"/>
    <property type="match status" value="1"/>
</dbReference>
<dbReference type="KEGG" id="cvc:BKX93_03680"/>
<dbReference type="InterPro" id="IPR036388">
    <property type="entry name" value="WH-like_DNA-bd_sf"/>
</dbReference>
<dbReference type="NCBIfam" id="NF009888">
    <property type="entry name" value="PRK13348.1"/>
    <property type="match status" value="1"/>
</dbReference>
<dbReference type="Gene3D" id="1.10.10.10">
    <property type="entry name" value="Winged helix-like DNA-binding domain superfamily/Winged helix DNA-binding domain"/>
    <property type="match status" value="1"/>
</dbReference>
<dbReference type="InterPro" id="IPR005119">
    <property type="entry name" value="LysR_subst-bd"/>
</dbReference>
<dbReference type="STRING" id="1108595.BKX93_03680"/>
<sequence>MFDPRQLQTLAAVAETGGFDKAAKKLFLTQSAVSQRIRQLEEQLGQPVLTRTSPAEATEAGRQLLRHYQQLLLMENQLLQKLSPAPRQREFTTMAVGVNADSLATWYLQAVTPVLEAHDLLLDVVLDDQDHTHELMRTGHVMGCVSTRPVPIQSGVQHYLGAMRYLCLATPRFAARHFPDGVDHAALARAPSIIFSRKDAVHGQFLRQAAGYEGGFPSFTVPSAQGFVELTRQGVAYSLLPELMLDGDLEDGRLVDLFPGQYMDLPLYWHHWRVESELSQALTEAMLDYCGRHLRQDKAAYHASVGESQQGP</sequence>
<dbReference type="SUPFAM" id="SSF46785">
    <property type="entry name" value="Winged helix' DNA-binding domain"/>
    <property type="match status" value="1"/>
</dbReference>
<dbReference type="SUPFAM" id="SSF53850">
    <property type="entry name" value="Periplasmic binding protein-like II"/>
    <property type="match status" value="1"/>
</dbReference>
<dbReference type="InterPro" id="IPR050176">
    <property type="entry name" value="LTTR"/>
</dbReference>
<evidence type="ECO:0000313" key="7">
    <source>
        <dbReference type="Proteomes" id="UP000178776"/>
    </source>
</evidence>
<reference evidence="6 7" key="1">
    <citation type="submission" date="2016-10" db="EMBL/GenBank/DDBJ databases">
        <title>Chromobacterium muskegensis sp. nov., an insecticidal bacterium isolated from Sphagnum bogs.</title>
        <authorList>
            <person name="Sparks M.E."/>
            <person name="Blackburn M.B."/>
            <person name="Gundersen-Rindal D.E."/>
            <person name="Mitchell A."/>
            <person name="Farrar R."/>
            <person name="Kuhar D."/>
        </authorList>
    </citation>
    <scope>NUCLEOTIDE SEQUENCE [LARGE SCALE GENOMIC DNA]</scope>
    <source>
        <strain evidence="6 7">21-1</strain>
    </source>
</reference>
<dbReference type="InterPro" id="IPR036390">
    <property type="entry name" value="WH_DNA-bd_sf"/>
</dbReference>
<dbReference type="InterPro" id="IPR000847">
    <property type="entry name" value="LysR_HTH_N"/>
</dbReference>
<evidence type="ECO:0000256" key="2">
    <source>
        <dbReference type="ARBA" id="ARBA00023015"/>
    </source>
</evidence>
<comment type="similarity">
    <text evidence="1">Belongs to the LysR transcriptional regulatory family.</text>
</comment>
<evidence type="ECO:0000256" key="3">
    <source>
        <dbReference type="ARBA" id="ARBA00023125"/>
    </source>
</evidence>
<proteinExistence type="inferred from homology"/>
<dbReference type="GO" id="GO:0003700">
    <property type="term" value="F:DNA-binding transcription factor activity"/>
    <property type="evidence" value="ECO:0007669"/>
    <property type="project" value="InterPro"/>
</dbReference>
<gene>
    <name evidence="6" type="ORF">BKX93_03680</name>
</gene>
<dbReference type="RefSeq" id="WP_046156874.1">
    <property type="nucleotide sequence ID" value="NZ_CP017707.1"/>
</dbReference>
<dbReference type="GeneID" id="68840308"/>
<dbReference type="PRINTS" id="PR00039">
    <property type="entry name" value="HTHLYSR"/>
</dbReference>
<dbReference type="PROSITE" id="PS50931">
    <property type="entry name" value="HTH_LYSR"/>
    <property type="match status" value="1"/>
</dbReference>
<evidence type="ECO:0000256" key="4">
    <source>
        <dbReference type="ARBA" id="ARBA00023163"/>
    </source>
</evidence>
<evidence type="ECO:0000259" key="5">
    <source>
        <dbReference type="PROSITE" id="PS50931"/>
    </source>
</evidence>
<dbReference type="AlphaFoldDB" id="A0A1D9LD56"/>
<name>A0A1D9LD56_9NEIS</name>
<organism evidence="6 7">
    <name type="scientific">Chromobacterium vaccinii</name>
    <dbReference type="NCBI Taxonomy" id="1108595"/>
    <lineage>
        <taxon>Bacteria</taxon>
        <taxon>Pseudomonadati</taxon>
        <taxon>Pseudomonadota</taxon>
        <taxon>Betaproteobacteria</taxon>
        <taxon>Neisseriales</taxon>
        <taxon>Chromobacteriaceae</taxon>
        <taxon>Chromobacterium</taxon>
    </lineage>
</organism>
<dbReference type="PANTHER" id="PTHR30579">
    <property type="entry name" value="TRANSCRIPTIONAL REGULATOR"/>
    <property type="match status" value="1"/>
</dbReference>
<dbReference type="Pfam" id="PF00126">
    <property type="entry name" value="HTH_1"/>
    <property type="match status" value="1"/>
</dbReference>
<feature type="domain" description="HTH lysR-type" evidence="5">
    <location>
        <begin position="2"/>
        <end position="58"/>
    </location>
</feature>
<keyword evidence="3" id="KW-0238">DNA-binding</keyword>
<protein>
    <submittedName>
        <fullName evidence="6">Transcriptional regulator ArgP</fullName>
    </submittedName>
</protein>
<keyword evidence="2" id="KW-0805">Transcription regulation</keyword>
<dbReference type="GO" id="GO:0003677">
    <property type="term" value="F:DNA binding"/>
    <property type="evidence" value="ECO:0007669"/>
    <property type="project" value="UniProtKB-KW"/>
</dbReference>
<dbReference type="Proteomes" id="UP000178776">
    <property type="component" value="Chromosome"/>
</dbReference>
<dbReference type="Pfam" id="PF03466">
    <property type="entry name" value="LysR_substrate"/>
    <property type="match status" value="1"/>
</dbReference>
<evidence type="ECO:0000313" key="6">
    <source>
        <dbReference type="EMBL" id="AOZ49188.1"/>
    </source>
</evidence>
<keyword evidence="4" id="KW-0804">Transcription</keyword>
<dbReference type="NCBIfam" id="TIGR03298">
    <property type="entry name" value="argP"/>
    <property type="match status" value="1"/>
</dbReference>
<dbReference type="Gene3D" id="3.40.190.290">
    <property type="match status" value="1"/>
</dbReference>
<evidence type="ECO:0000256" key="1">
    <source>
        <dbReference type="ARBA" id="ARBA00009437"/>
    </source>
</evidence>
<accession>A0A1D9LD56</accession>